<dbReference type="EMBL" id="AP018203">
    <property type="protein sequence ID" value="BAY58082.1"/>
    <property type="molecule type" value="Genomic_DNA"/>
</dbReference>
<dbReference type="GO" id="GO:0045271">
    <property type="term" value="C:respiratory chain complex I"/>
    <property type="evidence" value="ECO:0007669"/>
    <property type="project" value="TreeGrafter"/>
</dbReference>
<evidence type="ECO:0000313" key="4">
    <source>
        <dbReference type="Proteomes" id="UP000217895"/>
    </source>
</evidence>
<dbReference type="GO" id="GO:0009060">
    <property type="term" value="P:aerobic respiration"/>
    <property type="evidence" value="ECO:0007669"/>
    <property type="project" value="TreeGrafter"/>
</dbReference>
<sequence>MPNTILIADKLHPNKQPLFENAILTTVNNLYQQIHRSELSSPECEPTCCFIKVASLLSTHKAPAHPADLLITASLVTPNFAPTLIRLYEQMPDPKFVIALGGCSPIENSLTAVGSLIPVNTYIMECPLRSQTLLNAIASLHHS</sequence>
<reference evidence="3 4" key="1">
    <citation type="submission" date="2017-06" db="EMBL/GenBank/DDBJ databases">
        <title>Genome sequencing of cyanobaciteial culture collection at National Institute for Environmental Studies (NIES).</title>
        <authorList>
            <person name="Hirose Y."/>
            <person name="Shimura Y."/>
            <person name="Fujisawa T."/>
            <person name="Nakamura Y."/>
            <person name="Kawachi M."/>
        </authorList>
    </citation>
    <scope>NUCLEOTIDE SEQUENCE [LARGE SCALE GENOMIC DNA]</scope>
    <source>
        <strain evidence="3 4">NIES-2135</strain>
    </source>
</reference>
<evidence type="ECO:0000259" key="2">
    <source>
        <dbReference type="Pfam" id="PF01058"/>
    </source>
</evidence>
<evidence type="ECO:0000256" key="1">
    <source>
        <dbReference type="ARBA" id="ARBA00022719"/>
    </source>
</evidence>
<accession>A0A1Z4JMW0</accession>
<protein>
    <submittedName>
        <fullName evidence="3">NADH dehydrogenase subunit B</fullName>
    </submittedName>
</protein>
<dbReference type="SUPFAM" id="SSF56770">
    <property type="entry name" value="HydA/Nqo6-like"/>
    <property type="match status" value="1"/>
</dbReference>
<dbReference type="Pfam" id="PF01058">
    <property type="entry name" value="Oxidored_q6"/>
    <property type="match status" value="1"/>
</dbReference>
<dbReference type="AlphaFoldDB" id="A0A1Z4JMW0"/>
<dbReference type="GO" id="GO:0048038">
    <property type="term" value="F:quinone binding"/>
    <property type="evidence" value="ECO:0007669"/>
    <property type="project" value="UniProtKB-KW"/>
</dbReference>
<dbReference type="GO" id="GO:0051536">
    <property type="term" value="F:iron-sulfur cluster binding"/>
    <property type="evidence" value="ECO:0007669"/>
    <property type="project" value="InterPro"/>
</dbReference>
<dbReference type="GO" id="GO:0008137">
    <property type="term" value="F:NADH dehydrogenase (ubiquinone) activity"/>
    <property type="evidence" value="ECO:0007669"/>
    <property type="project" value="TreeGrafter"/>
</dbReference>
<dbReference type="PANTHER" id="PTHR11995">
    <property type="entry name" value="NADH DEHYDROGENASE"/>
    <property type="match status" value="1"/>
</dbReference>
<evidence type="ECO:0000313" key="3">
    <source>
        <dbReference type="EMBL" id="BAY58082.1"/>
    </source>
</evidence>
<dbReference type="InterPro" id="IPR006137">
    <property type="entry name" value="NADH_UbQ_OxRdtase-like_20kDa"/>
</dbReference>
<dbReference type="GO" id="GO:0015990">
    <property type="term" value="P:electron transport coupled proton transport"/>
    <property type="evidence" value="ECO:0007669"/>
    <property type="project" value="TreeGrafter"/>
</dbReference>
<gene>
    <name evidence="3" type="ORF">NIES2135_49550</name>
</gene>
<proteinExistence type="predicted"/>
<dbReference type="Gene3D" id="3.40.50.12280">
    <property type="match status" value="1"/>
</dbReference>
<feature type="domain" description="NADH:ubiquinone oxidoreductase-like 20kDa subunit" evidence="2">
    <location>
        <begin position="56"/>
        <end position="139"/>
    </location>
</feature>
<keyword evidence="1" id="KW-0874">Quinone</keyword>
<keyword evidence="4" id="KW-1185">Reference proteome</keyword>
<dbReference type="PANTHER" id="PTHR11995:SF14">
    <property type="entry name" value="NADH DEHYDROGENASE [UBIQUINONE] IRON-SULFUR PROTEIN 7, MITOCHONDRIAL"/>
    <property type="match status" value="1"/>
</dbReference>
<organism evidence="3 4">
    <name type="scientific">Leptolyngbya boryana NIES-2135</name>
    <dbReference type="NCBI Taxonomy" id="1973484"/>
    <lineage>
        <taxon>Bacteria</taxon>
        <taxon>Bacillati</taxon>
        <taxon>Cyanobacteriota</taxon>
        <taxon>Cyanophyceae</taxon>
        <taxon>Leptolyngbyales</taxon>
        <taxon>Leptolyngbyaceae</taxon>
        <taxon>Leptolyngbya group</taxon>
        <taxon>Leptolyngbya</taxon>
    </lineage>
</organism>
<dbReference type="Proteomes" id="UP000217895">
    <property type="component" value="Chromosome"/>
</dbReference>
<name>A0A1Z4JMW0_LEPBY</name>